<dbReference type="PIRSF" id="PIRSF018153">
    <property type="entry name" value="Glyco_trans_15"/>
    <property type="match status" value="1"/>
</dbReference>
<keyword evidence="4" id="KW-0808">Transferase</keyword>
<dbReference type="Proteomes" id="UP000697127">
    <property type="component" value="Unassembled WGS sequence"/>
</dbReference>
<keyword evidence="3" id="KW-0328">Glycosyltransferase</keyword>
<comment type="similarity">
    <text evidence="2">Belongs to the glycosyltransferase 15 family.</text>
</comment>
<dbReference type="InterPro" id="IPR029044">
    <property type="entry name" value="Nucleotide-diphossugar_trans"/>
</dbReference>
<dbReference type="Gene3D" id="3.90.550.10">
    <property type="entry name" value="Spore Coat Polysaccharide Biosynthesis Protein SpsA, Chain A"/>
    <property type="match status" value="1"/>
</dbReference>
<keyword evidence="5" id="KW-0735">Signal-anchor</keyword>
<comment type="caution">
    <text evidence="8">The sequence shown here is derived from an EMBL/GenBank/DDBJ whole genome shotgun (WGS) entry which is preliminary data.</text>
</comment>
<keyword evidence="7" id="KW-0472">Membrane</keyword>
<evidence type="ECO:0000256" key="2">
    <source>
        <dbReference type="ARBA" id="ARBA00007677"/>
    </source>
</evidence>
<proteinExistence type="inferred from homology"/>
<dbReference type="AlphaFoldDB" id="A0A9P6WGS8"/>
<reference evidence="8" key="1">
    <citation type="submission" date="2020-11" db="EMBL/GenBank/DDBJ databases">
        <title>Kefir isolates.</title>
        <authorList>
            <person name="Marcisauskas S."/>
            <person name="Kim Y."/>
            <person name="Blasche S."/>
        </authorList>
    </citation>
    <scope>NUCLEOTIDE SEQUENCE</scope>
    <source>
        <strain evidence="8">Olga-1</strain>
    </source>
</reference>
<evidence type="ECO:0000256" key="3">
    <source>
        <dbReference type="ARBA" id="ARBA00022676"/>
    </source>
</evidence>
<keyword evidence="7" id="KW-0812">Transmembrane</keyword>
<gene>
    <name evidence="8" type="ORF">C6P40_003614</name>
</gene>
<evidence type="ECO:0000313" key="8">
    <source>
        <dbReference type="EMBL" id="KAG0686667.1"/>
    </source>
</evidence>
<dbReference type="PANTHER" id="PTHR31121">
    <property type="entry name" value="ALPHA-1,2 MANNOSYLTRANSFERASE KTR1"/>
    <property type="match status" value="1"/>
</dbReference>
<dbReference type="GO" id="GO:0016020">
    <property type="term" value="C:membrane"/>
    <property type="evidence" value="ECO:0007669"/>
    <property type="project" value="UniProtKB-SubCell"/>
</dbReference>
<protein>
    <submittedName>
        <fullName evidence="8">Uncharacterized protein</fullName>
    </submittedName>
</protein>
<feature type="active site" description="Nucleophile" evidence="6">
    <location>
        <position position="304"/>
    </location>
</feature>
<name>A0A9P6WGS8_9ASCO</name>
<evidence type="ECO:0000256" key="1">
    <source>
        <dbReference type="ARBA" id="ARBA00004606"/>
    </source>
</evidence>
<dbReference type="FunFam" id="3.90.550.10:FF:000051">
    <property type="entry name" value="Alpha-1,2-mannosyltransferase (Ktr4)"/>
    <property type="match status" value="1"/>
</dbReference>
<accession>A0A9P6WGS8</accession>
<keyword evidence="7" id="KW-1133">Transmembrane helix</keyword>
<evidence type="ECO:0000256" key="5">
    <source>
        <dbReference type="ARBA" id="ARBA00022968"/>
    </source>
</evidence>
<dbReference type="PANTHER" id="PTHR31121:SF6">
    <property type="entry name" value="ALPHA-1,2 MANNOSYLTRANSFERASE KTR1"/>
    <property type="match status" value="1"/>
</dbReference>
<evidence type="ECO:0000256" key="4">
    <source>
        <dbReference type="ARBA" id="ARBA00022679"/>
    </source>
</evidence>
<dbReference type="InterPro" id="IPR002685">
    <property type="entry name" value="Glyco_trans_15"/>
</dbReference>
<organism evidence="8 9">
    <name type="scientific">Pichia californica</name>
    <dbReference type="NCBI Taxonomy" id="460514"/>
    <lineage>
        <taxon>Eukaryota</taxon>
        <taxon>Fungi</taxon>
        <taxon>Dikarya</taxon>
        <taxon>Ascomycota</taxon>
        <taxon>Saccharomycotina</taxon>
        <taxon>Pichiomycetes</taxon>
        <taxon>Pichiales</taxon>
        <taxon>Pichiaceae</taxon>
        <taxon>Pichia</taxon>
    </lineage>
</organism>
<dbReference type="EMBL" id="PUHW01000412">
    <property type="protein sequence ID" value="KAG0686667.1"/>
    <property type="molecule type" value="Genomic_DNA"/>
</dbReference>
<dbReference type="GO" id="GO:0000032">
    <property type="term" value="P:cell wall mannoprotein biosynthetic process"/>
    <property type="evidence" value="ECO:0007669"/>
    <property type="project" value="TreeGrafter"/>
</dbReference>
<dbReference type="SUPFAM" id="SSF53448">
    <property type="entry name" value="Nucleotide-diphospho-sugar transferases"/>
    <property type="match status" value="1"/>
</dbReference>
<evidence type="ECO:0000256" key="7">
    <source>
        <dbReference type="SAM" id="Phobius"/>
    </source>
</evidence>
<dbReference type="Pfam" id="PF01793">
    <property type="entry name" value="Glyco_transf_15"/>
    <property type="match status" value="1"/>
</dbReference>
<feature type="transmembrane region" description="Helical" evidence="7">
    <location>
        <begin position="20"/>
        <end position="38"/>
    </location>
</feature>
<dbReference type="GO" id="GO:0005794">
    <property type="term" value="C:Golgi apparatus"/>
    <property type="evidence" value="ECO:0007669"/>
    <property type="project" value="TreeGrafter"/>
</dbReference>
<dbReference type="GO" id="GO:0006487">
    <property type="term" value="P:protein N-linked glycosylation"/>
    <property type="evidence" value="ECO:0007669"/>
    <property type="project" value="TreeGrafter"/>
</dbReference>
<evidence type="ECO:0000313" key="9">
    <source>
        <dbReference type="Proteomes" id="UP000697127"/>
    </source>
</evidence>
<dbReference type="GO" id="GO:0000026">
    <property type="term" value="F:alpha-1,2-mannosyltransferase activity"/>
    <property type="evidence" value="ECO:0007669"/>
    <property type="project" value="TreeGrafter"/>
</dbReference>
<evidence type="ECO:0000256" key="6">
    <source>
        <dbReference type="PIRSR" id="PIRSR018153-1"/>
    </source>
</evidence>
<dbReference type="GO" id="GO:0006493">
    <property type="term" value="P:protein O-linked glycosylation"/>
    <property type="evidence" value="ECO:0007669"/>
    <property type="project" value="TreeGrafter"/>
</dbReference>
<sequence length="414" mass="49753">MLDKVIRMVRFKRLSYRTAFLTIIISFFTCCYILFQFINSNDSIKRFDDYYLTPADVVDNKIEIRIKPDLKRKNDIVKDATFFTICRNSDLDGIKNSIESLEKNFNKNFNYPWIFANDEPFTNEFKDKISQIVSGDVTFTVIPKEYWDVPKFIDQTFLKDQLEQFEMENVMYGGNLSYRKMCRFNSGFFYKLKALSKYNWYWRVEPNVKYTCELPEDPFKIMVDENKLYAFVLAMTEDKRTVRKLWATSRNYFENLNSWNNTIEDGEIYQSISNTSLGFIEQNTDRNELVRGEFNYCHYWSNFEIGNLNFFRGSEYDGYFQEIDKTGNFFYERWGDAPVHTIAISYLLAPDKIKYFDNSGYFHENIGNCPRDKNDYKDLHCKCSKHREFSWHRHSCVPRWFKGLKMDLPQEIHW</sequence>
<comment type="subcellular location">
    <subcellularLocation>
        <location evidence="1">Membrane</location>
        <topology evidence="1">Single-pass type II membrane protein</topology>
    </subcellularLocation>
</comment>
<keyword evidence="9" id="KW-1185">Reference proteome</keyword>